<dbReference type="Pfam" id="PF01392">
    <property type="entry name" value="Fz"/>
    <property type="match status" value="1"/>
</dbReference>
<dbReference type="CDD" id="cd00112">
    <property type="entry name" value="LDLa"/>
    <property type="match status" value="2"/>
</dbReference>
<evidence type="ECO:0000256" key="11">
    <source>
        <dbReference type="PROSITE-ProRule" id="PRU00196"/>
    </source>
</evidence>
<dbReference type="InterPro" id="IPR033116">
    <property type="entry name" value="TRYPSIN_SER"/>
</dbReference>
<feature type="domain" description="Peptidase S1" evidence="14">
    <location>
        <begin position="359"/>
        <end position="600"/>
    </location>
</feature>
<dbReference type="GO" id="GO:0005886">
    <property type="term" value="C:plasma membrane"/>
    <property type="evidence" value="ECO:0007669"/>
    <property type="project" value="UniProtKB-SubCell"/>
</dbReference>
<dbReference type="PROSITE" id="PS50038">
    <property type="entry name" value="FZ"/>
    <property type="match status" value="1"/>
</dbReference>
<name>A0A3S3PNQ7_9ACAR</name>
<dbReference type="Pfam" id="PF00089">
    <property type="entry name" value="Trypsin"/>
    <property type="match status" value="1"/>
</dbReference>
<dbReference type="PROSITE" id="PS50068">
    <property type="entry name" value="LDLRA_2"/>
    <property type="match status" value="2"/>
</dbReference>
<feature type="disulfide bond" evidence="10">
    <location>
        <begin position="214"/>
        <end position="232"/>
    </location>
</feature>
<evidence type="ECO:0000256" key="7">
    <source>
        <dbReference type="ARBA" id="ARBA00023157"/>
    </source>
</evidence>
<dbReference type="InterPro" id="IPR002172">
    <property type="entry name" value="LDrepeatLR_classA_rpt"/>
</dbReference>
<feature type="disulfide bond" evidence="10">
    <location>
        <begin position="207"/>
        <end position="219"/>
    </location>
</feature>
<dbReference type="GO" id="GO:0006508">
    <property type="term" value="P:proteolysis"/>
    <property type="evidence" value="ECO:0007669"/>
    <property type="project" value="UniProtKB-KW"/>
</dbReference>
<evidence type="ECO:0000313" key="17">
    <source>
        <dbReference type="Proteomes" id="UP000285301"/>
    </source>
</evidence>
<dbReference type="PANTHER" id="PTHR24252">
    <property type="entry name" value="ACROSIN-RELATED"/>
    <property type="match status" value="1"/>
</dbReference>
<dbReference type="Proteomes" id="UP000285301">
    <property type="component" value="Unassembled WGS sequence"/>
</dbReference>
<dbReference type="FunFam" id="4.10.400.10:FF:000034">
    <property type="entry name" value="Low-density lipoprotein receptor-related protein 2"/>
    <property type="match status" value="1"/>
</dbReference>
<sequence>MIICIYISLVCITLFAVMLFWSIKANSSNPIEINVSKRENCISLRVSFCHRHRVRYSYTVLPNKLDQSNQEYINMQLQEYNPLISVKCYHLLPLFLCSLYAPKCNSTYQAILPCKSLCKEAVRRCEFFLAVFSLQWPFEIDCEQYEDNPDSDTCVGFRENQLLKRKAQICSSDGFRCDNVRCIPKNWVCDGYIDCKDSSDEKNCNNCTANQFYCGKDVCIQQNDICDGIKDCPDGRDEKQCLRLRKSMGNVGEGRLEAWGAVDNKWTIVCGENWDSGVMSQKACKMLGYKTVVETRVRDETLPLRTRIGSQQTVSNTKSFFYKGRNKGCLNGVQLSVHLKCKDFECGKPAEFPSPSFRIVGGIESRPGQWPWLVGLHGGPEEIFFCGGILISRHWVLSAAHCIGNQTDLSGWTIKLGLTRRTASPLSVRKRNISAVIKHHSFNSANLYANDIALLFLEKEIDFDDFLRPVCLPSKKTILEPSTECTVIGWGKPKHGDDADYLNVIHEVKVPIINHSLCAQWYTVQDVSLAETMLCAGYAEGKKDACQGDSGGPLLCKDSDDNSWFVAGVVSWGINCAQPHLPGIYTNVIRYVDWIYNVTEAFGFPIRG</sequence>
<proteinExistence type="predicted"/>
<dbReference type="SMART" id="SM00192">
    <property type="entry name" value="LDLa"/>
    <property type="match status" value="2"/>
</dbReference>
<comment type="caution">
    <text evidence="11">Lacks conserved residue(s) required for the propagation of feature annotation.</text>
</comment>
<dbReference type="InterPro" id="IPR036772">
    <property type="entry name" value="SRCR-like_dom_sf"/>
</dbReference>
<protein>
    <submittedName>
        <fullName evidence="16">Atrial natriuretic peptide-converting enzyme-like protein</fullName>
    </submittedName>
</protein>
<feature type="disulfide bond" evidence="9">
    <location>
        <begin position="118"/>
        <end position="142"/>
    </location>
</feature>
<evidence type="ECO:0000256" key="10">
    <source>
        <dbReference type="PROSITE-ProRule" id="PRU00124"/>
    </source>
</evidence>
<reference evidence="16 17" key="1">
    <citation type="journal article" date="2018" name="Gigascience">
        <title>Genomes of trombidid mites reveal novel predicted allergens and laterally-transferred genes associated with secondary metabolism.</title>
        <authorList>
            <person name="Dong X."/>
            <person name="Chaisiri K."/>
            <person name="Xia D."/>
            <person name="Armstrong S.D."/>
            <person name="Fang Y."/>
            <person name="Donnelly M.J."/>
            <person name="Kadowaki T."/>
            <person name="McGarry J.W."/>
            <person name="Darby A.C."/>
            <person name="Makepeace B.L."/>
        </authorList>
    </citation>
    <scope>NUCLEOTIDE SEQUENCE [LARGE SCALE GENOMIC DNA]</scope>
    <source>
        <strain evidence="16">UoL-WK</strain>
    </source>
</reference>
<dbReference type="SMART" id="SM00063">
    <property type="entry name" value="FRI"/>
    <property type="match status" value="1"/>
</dbReference>
<dbReference type="InterPro" id="IPR001314">
    <property type="entry name" value="Peptidase_S1A"/>
</dbReference>
<keyword evidence="4" id="KW-0677">Repeat</keyword>
<evidence type="ECO:0000256" key="6">
    <source>
        <dbReference type="ARBA" id="ARBA00022825"/>
    </source>
</evidence>
<feature type="disulfide bond" evidence="10">
    <location>
        <begin position="177"/>
        <end position="195"/>
    </location>
</feature>
<dbReference type="Gene3D" id="1.10.2000.10">
    <property type="entry name" value="Frizzled cysteine-rich domain"/>
    <property type="match status" value="1"/>
</dbReference>
<dbReference type="EMBL" id="NCKU01004951">
    <property type="protein sequence ID" value="RWS05212.1"/>
    <property type="molecule type" value="Genomic_DNA"/>
</dbReference>
<feature type="disulfide bond" evidence="10">
    <location>
        <begin position="189"/>
        <end position="204"/>
    </location>
</feature>
<comment type="caution">
    <text evidence="16">The sequence shown here is derived from an EMBL/GenBank/DDBJ whole genome shotgun (WGS) entry which is preliminary data.</text>
</comment>
<comment type="subcellular location">
    <subcellularLocation>
        <location evidence="1">Cell membrane</location>
        <topology evidence="1">Single-pass membrane protein</topology>
    </subcellularLocation>
</comment>
<dbReference type="AlphaFoldDB" id="A0A3S3PNQ7"/>
<dbReference type="SMART" id="SM00020">
    <property type="entry name" value="Tryp_SPc"/>
    <property type="match status" value="1"/>
</dbReference>
<dbReference type="CDD" id="cd00190">
    <property type="entry name" value="Tryp_SPc"/>
    <property type="match status" value="1"/>
</dbReference>
<dbReference type="FunFam" id="2.40.10.10:FF:000003">
    <property type="entry name" value="Transmembrane serine protease 3"/>
    <property type="match status" value="1"/>
</dbReference>
<dbReference type="GO" id="GO:0004252">
    <property type="term" value="F:serine-type endopeptidase activity"/>
    <property type="evidence" value="ECO:0007669"/>
    <property type="project" value="InterPro"/>
</dbReference>
<dbReference type="InterPro" id="IPR036055">
    <property type="entry name" value="LDL_receptor-like_sf"/>
</dbReference>
<dbReference type="PANTHER" id="PTHR24252:SF7">
    <property type="entry name" value="HYALIN"/>
    <property type="match status" value="1"/>
</dbReference>
<evidence type="ECO:0000256" key="1">
    <source>
        <dbReference type="ARBA" id="ARBA00004162"/>
    </source>
</evidence>
<dbReference type="InterPro" id="IPR043504">
    <property type="entry name" value="Peptidase_S1_PA_chymotrypsin"/>
</dbReference>
<dbReference type="InterPro" id="IPR018114">
    <property type="entry name" value="TRYPSIN_HIS"/>
</dbReference>
<keyword evidence="5 12" id="KW-0378">Hydrolase</keyword>
<evidence type="ECO:0000256" key="3">
    <source>
        <dbReference type="ARBA" id="ARBA00022729"/>
    </source>
</evidence>
<dbReference type="SUPFAM" id="SSF50494">
    <property type="entry name" value="Trypsin-like serine proteases"/>
    <property type="match status" value="1"/>
</dbReference>
<dbReference type="InterPro" id="IPR020067">
    <property type="entry name" value="Frizzled_dom"/>
</dbReference>
<dbReference type="Gene3D" id="4.10.400.10">
    <property type="entry name" value="Low-density Lipoprotein Receptor"/>
    <property type="match status" value="2"/>
</dbReference>
<dbReference type="OrthoDB" id="5979691at2759"/>
<gene>
    <name evidence="16" type="ORF">B4U79_06337</name>
</gene>
<keyword evidence="17" id="KW-1185">Reference proteome</keyword>
<dbReference type="SUPFAM" id="SSF57424">
    <property type="entry name" value="LDL receptor-like module"/>
    <property type="match status" value="2"/>
</dbReference>
<evidence type="ECO:0000256" key="4">
    <source>
        <dbReference type="ARBA" id="ARBA00022737"/>
    </source>
</evidence>
<dbReference type="InterPro" id="IPR036790">
    <property type="entry name" value="Frizzled_dom_sf"/>
</dbReference>
<dbReference type="PROSITE" id="PS00135">
    <property type="entry name" value="TRYPSIN_SER"/>
    <property type="match status" value="1"/>
</dbReference>
<dbReference type="PROSITE" id="PS50287">
    <property type="entry name" value="SRCR_2"/>
    <property type="match status" value="1"/>
</dbReference>
<dbReference type="Pfam" id="PF00057">
    <property type="entry name" value="Ldl_recept_a"/>
    <property type="match status" value="2"/>
</dbReference>
<feature type="disulfide bond" evidence="10">
    <location>
        <begin position="170"/>
        <end position="182"/>
    </location>
</feature>
<evidence type="ECO:0000256" key="8">
    <source>
        <dbReference type="ARBA" id="ARBA00023180"/>
    </source>
</evidence>
<evidence type="ECO:0000313" key="16">
    <source>
        <dbReference type="EMBL" id="RWS05212.1"/>
    </source>
</evidence>
<accession>A0A3S3PNQ7</accession>
<dbReference type="SUPFAM" id="SSF56487">
    <property type="entry name" value="SRCR-like"/>
    <property type="match status" value="1"/>
</dbReference>
<keyword evidence="7 10" id="KW-1015">Disulfide bond</keyword>
<dbReference type="PROSITE" id="PS50240">
    <property type="entry name" value="TRYPSIN_DOM"/>
    <property type="match status" value="1"/>
</dbReference>
<feature type="domain" description="FZ" evidence="13">
    <location>
        <begin position="36"/>
        <end position="157"/>
    </location>
</feature>
<dbReference type="SUPFAM" id="SSF63501">
    <property type="entry name" value="Frizzled cysteine-rich domain"/>
    <property type="match status" value="1"/>
</dbReference>
<organism evidence="16 17">
    <name type="scientific">Dinothrombium tinctorium</name>
    <dbReference type="NCBI Taxonomy" id="1965070"/>
    <lineage>
        <taxon>Eukaryota</taxon>
        <taxon>Metazoa</taxon>
        <taxon>Ecdysozoa</taxon>
        <taxon>Arthropoda</taxon>
        <taxon>Chelicerata</taxon>
        <taxon>Arachnida</taxon>
        <taxon>Acari</taxon>
        <taxon>Acariformes</taxon>
        <taxon>Trombidiformes</taxon>
        <taxon>Prostigmata</taxon>
        <taxon>Anystina</taxon>
        <taxon>Parasitengona</taxon>
        <taxon>Trombidioidea</taxon>
        <taxon>Trombidiidae</taxon>
        <taxon>Dinothrombium</taxon>
    </lineage>
</organism>
<dbReference type="InterPro" id="IPR001254">
    <property type="entry name" value="Trypsin_dom"/>
</dbReference>
<evidence type="ECO:0000256" key="2">
    <source>
        <dbReference type="ARBA" id="ARBA00022670"/>
    </source>
</evidence>
<evidence type="ECO:0000259" key="13">
    <source>
        <dbReference type="PROSITE" id="PS50038"/>
    </source>
</evidence>
<keyword evidence="8" id="KW-0325">Glycoprotein</keyword>
<evidence type="ECO:0000256" key="5">
    <source>
        <dbReference type="ARBA" id="ARBA00022801"/>
    </source>
</evidence>
<dbReference type="InterPro" id="IPR009003">
    <property type="entry name" value="Peptidase_S1_PA"/>
</dbReference>
<keyword evidence="2 12" id="KW-0645">Protease</keyword>
<keyword evidence="6 12" id="KW-0720">Serine protease</keyword>
<feature type="disulfide bond" evidence="10">
    <location>
        <begin position="226"/>
        <end position="241"/>
    </location>
</feature>
<evidence type="ECO:0000259" key="15">
    <source>
        <dbReference type="PROSITE" id="PS50287"/>
    </source>
</evidence>
<evidence type="ECO:0000256" key="12">
    <source>
        <dbReference type="RuleBase" id="RU363034"/>
    </source>
</evidence>
<evidence type="ECO:0000259" key="14">
    <source>
        <dbReference type="PROSITE" id="PS50240"/>
    </source>
</evidence>
<dbReference type="InterPro" id="IPR001190">
    <property type="entry name" value="SRCR"/>
</dbReference>
<dbReference type="Gene3D" id="2.40.10.10">
    <property type="entry name" value="Trypsin-like serine proteases"/>
    <property type="match status" value="1"/>
</dbReference>
<dbReference type="STRING" id="1965070.A0A3S3PNQ7"/>
<dbReference type="PRINTS" id="PR00722">
    <property type="entry name" value="CHYMOTRYPSIN"/>
</dbReference>
<dbReference type="PROSITE" id="PS00134">
    <property type="entry name" value="TRYPSIN_HIS"/>
    <property type="match status" value="1"/>
</dbReference>
<keyword evidence="3" id="KW-0732">Signal</keyword>
<feature type="domain" description="SRCR" evidence="15">
    <location>
        <begin position="242"/>
        <end position="288"/>
    </location>
</feature>
<evidence type="ECO:0000256" key="9">
    <source>
        <dbReference type="PROSITE-ProRule" id="PRU00090"/>
    </source>
</evidence>